<dbReference type="InterPro" id="IPR014710">
    <property type="entry name" value="RmlC-like_jellyroll"/>
</dbReference>
<dbReference type="Gene3D" id="2.60.120.10">
    <property type="entry name" value="Jelly Rolls"/>
    <property type="match status" value="1"/>
</dbReference>
<accession>A0A6I1FAE8</accession>
<dbReference type="InterPro" id="IPR013096">
    <property type="entry name" value="Cupin_2"/>
</dbReference>
<evidence type="ECO:0000313" key="2">
    <source>
        <dbReference type="EMBL" id="KAB7703916.1"/>
    </source>
</evidence>
<comment type="caution">
    <text evidence="2">The sequence shown here is derived from an EMBL/GenBank/DDBJ whole genome shotgun (WGS) entry which is preliminary data.</text>
</comment>
<feature type="non-terminal residue" evidence="2">
    <location>
        <position position="1"/>
    </location>
</feature>
<dbReference type="CDD" id="cd02212">
    <property type="entry name" value="cupin_UGlyAH_C"/>
    <property type="match status" value="1"/>
</dbReference>
<proteinExistence type="predicted"/>
<dbReference type="SUPFAM" id="SSF51182">
    <property type="entry name" value="RmlC-like cupins"/>
    <property type="match status" value="1"/>
</dbReference>
<dbReference type="InterPro" id="IPR017627">
    <property type="entry name" value="UGHY"/>
</dbReference>
<evidence type="ECO:0000259" key="1">
    <source>
        <dbReference type="Pfam" id="PF07883"/>
    </source>
</evidence>
<gene>
    <name evidence="2" type="ORF">F9802_19440</name>
</gene>
<dbReference type="RefSeq" id="WP_152154741.1">
    <property type="nucleotide sequence ID" value="NZ_WEIO01000030.1"/>
</dbReference>
<feature type="domain" description="Cupin type-2" evidence="1">
    <location>
        <begin position="35"/>
        <end position="86"/>
    </location>
</feature>
<dbReference type="GO" id="GO:0071522">
    <property type="term" value="F:ureidoglycine aminohydrolase activity"/>
    <property type="evidence" value="ECO:0007669"/>
    <property type="project" value="InterPro"/>
</dbReference>
<dbReference type="Proteomes" id="UP000429595">
    <property type="component" value="Unassembled WGS sequence"/>
</dbReference>
<protein>
    <submittedName>
        <fullName evidence="2">Cupin domain-containing protein</fullName>
    </submittedName>
</protein>
<dbReference type="EMBL" id="WEIO01000030">
    <property type="protein sequence ID" value="KAB7703916.1"/>
    <property type="molecule type" value="Genomic_DNA"/>
</dbReference>
<evidence type="ECO:0000313" key="3">
    <source>
        <dbReference type="Proteomes" id="UP000429595"/>
    </source>
</evidence>
<keyword evidence="3" id="KW-1185">Reference proteome</keyword>
<dbReference type="AlphaFoldDB" id="A0A6I1FAE8"/>
<dbReference type="InterPro" id="IPR011051">
    <property type="entry name" value="RmlC_Cupin_sf"/>
</dbReference>
<reference evidence="2 3" key="1">
    <citation type="submission" date="2019-10" db="EMBL/GenBank/DDBJ databases">
        <title>Bacillus aerolatum sp. nov., isolated from bioaerosol of sport playgrounds.</title>
        <authorList>
            <person name="Chen P."/>
            <person name="Zhang G."/>
        </authorList>
    </citation>
    <scope>NUCLEOTIDE SEQUENCE [LARGE SCALE GENOMIC DNA]</scope>
    <source>
        <strain evidence="2 3">CX253</strain>
    </source>
</reference>
<organism evidence="2 3">
    <name type="scientific">Bacillus aerolatus</name>
    <dbReference type="NCBI Taxonomy" id="2653354"/>
    <lineage>
        <taxon>Bacteria</taxon>
        <taxon>Bacillati</taxon>
        <taxon>Bacillota</taxon>
        <taxon>Bacilli</taxon>
        <taxon>Bacillales</taxon>
        <taxon>Bacillaceae</taxon>
        <taxon>Bacillus</taxon>
    </lineage>
</organism>
<dbReference type="PANTHER" id="PTHR34571:SF1">
    <property type="entry name" value="(S)-UREIDOGLYCINE AMINOHYDROLASE"/>
    <property type="match status" value="1"/>
</dbReference>
<dbReference type="InterPro" id="IPR044697">
    <property type="entry name" value="UGlyAH_cupin_C"/>
</dbReference>
<name>A0A6I1FAE8_9BACI</name>
<sequence>DMHNVNIKDLLPMDLDFDMNFHILSFDPAACHPFIETHVQEHGAYVLSGEGMYNLDNKWVPVKEGDYIFMGPYVHQAAYAVGRESLTYVYSKDCNRDAEL</sequence>
<dbReference type="Pfam" id="PF07883">
    <property type="entry name" value="Cupin_2"/>
    <property type="match status" value="1"/>
</dbReference>
<dbReference type="PANTHER" id="PTHR34571">
    <property type="entry name" value="(S)-UREIDOGLYCINE AMINOHYDROLASE"/>
    <property type="match status" value="1"/>
</dbReference>